<evidence type="ECO:0000313" key="7">
    <source>
        <dbReference type="EMBL" id="KAG8053728.1"/>
    </source>
</evidence>
<dbReference type="NCBIfam" id="TIGR01028">
    <property type="entry name" value="uS7_euk_arch"/>
    <property type="match status" value="1"/>
</dbReference>
<reference evidence="7" key="1">
    <citation type="journal article" date="2021" name="bioRxiv">
        <title>Whole Genome Assembly and Annotation of Northern Wild Rice, Zizania palustris L., Supports a Whole Genome Duplication in the Zizania Genus.</title>
        <authorList>
            <person name="Haas M."/>
            <person name="Kono T."/>
            <person name="Macchietto M."/>
            <person name="Millas R."/>
            <person name="McGilp L."/>
            <person name="Shao M."/>
            <person name="Duquette J."/>
            <person name="Hirsch C.N."/>
            <person name="Kimball J."/>
        </authorList>
    </citation>
    <scope>NUCLEOTIDE SEQUENCE</scope>
    <source>
        <tissue evidence="7">Fresh leaf tissue</tissue>
    </source>
</reference>
<dbReference type="PANTHER" id="PTHR37254">
    <property type="entry name" value="OS01G0100500 PROTEIN"/>
    <property type="match status" value="1"/>
</dbReference>
<dbReference type="CDD" id="cd14867">
    <property type="entry name" value="uS7_Eukaryote"/>
    <property type="match status" value="1"/>
</dbReference>
<comment type="caution">
    <text evidence="7">The sequence shown here is derived from an EMBL/GenBank/DDBJ whole genome shotgun (WGS) entry which is preliminary data.</text>
</comment>
<dbReference type="GO" id="GO:0006412">
    <property type="term" value="P:translation"/>
    <property type="evidence" value="ECO:0007669"/>
    <property type="project" value="InterPro"/>
</dbReference>
<dbReference type="PANTHER" id="PTHR37254:SF1">
    <property type="entry name" value="OS01G0100500 PROTEIN"/>
    <property type="match status" value="1"/>
</dbReference>
<feature type="transmembrane region" description="Helical" evidence="5">
    <location>
        <begin position="74"/>
        <end position="97"/>
    </location>
</feature>
<accession>A0A8J5RP32</accession>
<evidence type="ECO:0000256" key="2">
    <source>
        <dbReference type="ARBA" id="ARBA00022980"/>
    </source>
</evidence>
<dbReference type="AlphaFoldDB" id="A0A8J5RP32"/>
<keyword evidence="5" id="KW-0812">Transmembrane</keyword>
<feature type="transmembrane region" description="Helical" evidence="5">
    <location>
        <begin position="394"/>
        <end position="414"/>
    </location>
</feature>
<reference evidence="7" key="2">
    <citation type="submission" date="2021-02" db="EMBL/GenBank/DDBJ databases">
        <authorList>
            <person name="Kimball J.A."/>
            <person name="Haas M.W."/>
            <person name="Macchietto M."/>
            <person name="Kono T."/>
            <person name="Duquette J."/>
            <person name="Shao M."/>
        </authorList>
    </citation>
    <scope>NUCLEOTIDE SEQUENCE</scope>
    <source>
        <tissue evidence="7">Fresh leaf tissue</tissue>
    </source>
</reference>
<name>A0A8J5RP32_ZIZPA</name>
<proteinExistence type="inferred from homology"/>
<comment type="similarity">
    <text evidence="1 4">Belongs to the universal ribosomal protein uS7 family.</text>
</comment>
<keyword evidence="3 4" id="KW-0687">Ribonucleoprotein</keyword>
<dbReference type="EMBL" id="JAAALK010000288">
    <property type="protein sequence ID" value="KAG8053728.1"/>
    <property type="molecule type" value="Genomic_DNA"/>
</dbReference>
<keyword evidence="8" id="KW-1185">Reference proteome</keyword>
<dbReference type="PROSITE" id="PS51257">
    <property type="entry name" value="PROKAR_LIPOPROTEIN"/>
    <property type="match status" value="1"/>
</dbReference>
<dbReference type="GO" id="GO:0003723">
    <property type="term" value="F:RNA binding"/>
    <property type="evidence" value="ECO:0007669"/>
    <property type="project" value="InterPro"/>
</dbReference>
<dbReference type="InterPro" id="IPR005716">
    <property type="entry name" value="Ribosomal_uS7_euk/arc"/>
</dbReference>
<dbReference type="PROSITE" id="PS00052">
    <property type="entry name" value="RIBOSOMAL_S7"/>
    <property type="match status" value="1"/>
</dbReference>
<dbReference type="GO" id="GO:0003735">
    <property type="term" value="F:structural constituent of ribosome"/>
    <property type="evidence" value="ECO:0007669"/>
    <property type="project" value="InterPro"/>
</dbReference>
<dbReference type="OrthoDB" id="1909934at2759"/>
<dbReference type="InterPro" id="IPR023798">
    <property type="entry name" value="Ribosomal_uS7_dom"/>
</dbReference>
<feature type="domain" description="Small ribosomal subunit protein uS7" evidence="6">
    <location>
        <begin position="629"/>
        <end position="788"/>
    </location>
</feature>
<evidence type="ECO:0000256" key="5">
    <source>
        <dbReference type="SAM" id="Phobius"/>
    </source>
</evidence>
<evidence type="ECO:0000256" key="3">
    <source>
        <dbReference type="ARBA" id="ARBA00023274"/>
    </source>
</evidence>
<dbReference type="FunFam" id="1.10.455.10:FF:000002">
    <property type="entry name" value="40S ribosomal protein S5"/>
    <property type="match status" value="1"/>
</dbReference>
<organism evidence="7 8">
    <name type="scientific">Zizania palustris</name>
    <name type="common">Northern wild rice</name>
    <dbReference type="NCBI Taxonomy" id="103762"/>
    <lineage>
        <taxon>Eukaryota</taxon>
        <taxon>Viridiplantae</taxon>
        <taxon>Streptophyta</taxon>
        <taxon>Embryophyta</taxon>
        <taxon>Tracheophyta</taxon>
        <taxon>Spermatophyta</taxon>
        <taxon>Magnoliopsida</taxon>
        <taxon>Liliopsida</taxon>
        <taxon>Poales</taxon>
        <taxon>Poaceae</taxon>
        <taxon>BOP clade</taxon>
        <taxon>Oryzoideae</taxon>
        <taxon>Oryzeae</taxon>
        <taxon>Zizaniinae</taxon>
        <taxon>Zizania</taxon>
    </lineage>
</organism>
<gene>
    <name evidence="7" type="ORF">GUJ93_ZPchr0001g31424</name>
</gene>
<evidence type="ECO:0000259" key="6">
    <source>
        <dbReference type="Pfam" id="PF00177"/>
    </source>
</evidence>
<sequence length="788" mass="88305">MACAGARMFASNATLCACDPGFYLSAINGTTTCVGLPGGDWQVGSVGASRNQSFYFLNPVFSLDVVRRLTQSQAVLLEVALAILFSWLAFCAVARFAGQDPTGRKRLFRARFWVSRLDCIYDASHWTDDQQLLRKRKTELGGTCSVASLILFVGLVTVLLYQAIQRRNIEVHRVRPANAPDLLAFVNDIEFHITTISSMSCAQLVAPSTVAMGTPGFMDFRLLPLSTSFTYNCQNTSQGPSVSLKCNGCRIPPRDHYVSWQFIDLPKQPAAAVGFQFNLTAKQHGDGKHVSFVSGTVNSDNFSDEKLKTFRGRDSNVLKIQLFPQTYINHHNLKLLQPLVQDFIQGSTFLDVSSLNASLQNPVDGIINTTLYIAYLSNYIVEISNENVLGPVSILASIGGLYAFSVAVFICLMAQCEARIKKLRDEDSRMLEIMRQRRARQNWDKVRKFVMYTWGPSNLDPSDRSGKWPEGSVMDSLHGSFHKKRKPVRQATSNANKPKRDDVGVIDIERVGEMQRSIISQLNIYRTTCTLKQLRRIGSYSFTSYHNLHEQLQWGKKQKDANHFFYEAYVVVSRLRRQHSPSPSAAAMAVVEEQQQQQEVKLFNRWSFDDVQVNDISLADYLAVSPLKHATYLPHTAGRYSAKRFRKAQCPIVERLTNSLMMHGRNNGKKVMAVRIVKHAMEIIHLLTDSNPIQIIVDAIINSGPREDATRIGSAGAVRRQAVDISPLRRVNQAIYLLTTGSRESAFRNIKTIAECLADEIINAAKGSSNSYAIKKKDEIERVAKANR</sequence>
<protein>
    <recommendedName>
        <fullName evidence="6">Small ribosomal subunit protein uS7 domain-containing protein</fullName>
    </recommendedName>
</protein>
<keyword evidence="5" id="KW-1133">Transmembrane helix</keyword>
<keyword evidence="2 4" id="KW-0689">Ribosomal protein</keyword>
<dbReference type="GO" id="GO:0015935">
    <property type="term" value="C:small ribosomal subunit"/>
    <property type="evidence" value="ECO:0007669"/>
    <property type="project" value="InterPro"/>
</dbReference>
<evidence type="ECO:0000256" key="1">
    <source>
        <dbReference type="ARBA" id="ARBA00007151"/>
    </source>
</evidence>
<evidence type="ECO:0000256" key="4">
    <source>
        <dbReference type="RuleBase" id="RU003619"/>
    </source>
</evidence>
<dbReference type="InterPro" id="IPR020606">
    <property type="entry name" value="Ribosomal_uS7_CS"/>
</dbReference>
<feature type="transmembrane region" description="Helical" evidence="5">
    <location>
        <begin position="140"/>
        <end position="164"/>
    </location>
</feature>
<dbReference type="Proteomes" id="UP000729402">
    <property type="component" value="Unassembled WGS sequence"/>
</dbReference>
<evidence type="ECO:0000313" key="8">
    <source>
        <dbReference type="Proteomes" id="UP000729402"/>
    </source>
</evidence>
<dbReference type="NCBIfam" id="NF003106">
    <property type="entry name" value="PRK04027.1"/>
    <property type="match status" value="1"/>
</dbReference>
<dbReference type="Pfam" id="PF00177">
    <property type="entry name" value="Ribosomal_S7"/>
    <property type="match status" value="1"/>
</dbReference>
<keyword evidence="5" id="KW-0472">Membrane</keyword>